<proteinExistence type="predicted"/>
<feature type="domain" description="ABC transporter" evidence="8">
    <location>
        <begin position="357"/>
        <end position="595"/>
    </location>
</feature>
<dbReference type="InterPro" id="IPR039421">
    <property type="entry name" value="Type_1_exporter"/>
</dbReference>
<dbReference type="PROSITE" id="PS50929">
    <property type="entry name" value="ABC_TM1F"/>
    <property type="match status" value="1"/>
</dbReference>
<dbReference type="AlphaFoldDB" id="A0A291RLE5"/>
<dbReference type="InterPro" id="IPR003439">
    <property type="entry name" value="ABC_transporter-like_ATP-bd"/>
</dbReference>
<dbReference type="Gene3D" id="1.20.1560.10">
    <property type="entry name" value="ABC transporter type 1, transmembrane domain"/>
    <property type="match status" value="1"/>
</dbReference>
<comment type="subcellular location">
    <subcellularLocation>
        <location evidence="1">Cell membrane</location>
        <topology evidence="1">Multi-pass membrane protein</topology>
    </subcellularLocation>
</comment>
<dbReference type="SMART" id="SM00382">
    <property type="entry name" value="AAA"/>
    <property type="match status" value="1"/>
</dbReference>
<feature type="domain" description="ABC transmembrane type-1" evidence="9">
    <location>
        <begin position="36"/>
        <end position="327"/>
    </location>
</feature>
<name>A0A291RLE5_9NOCA</name>
<evidence type="ECO:0000259" key="9">
    <source>
        <dbReference type="PROSITE" id="PS50929"/>
    </source>
</evidence>
<gene>
    <name evidence="10" type="ORF">CRH09_21835</name>
</gene>
<dbReference type="EMBL" id="CP023778">
    <property type="protein sequence ID" value="ATL68431.1"/>
    <property type="molecule type" value="Genomic_DNA"/>
</dbReference>
<dbReference type="InterPro" id="IPR011527">
    <property type="entry name" value="ABC1_TM_dom"/>
</dbReference>
<accession>A0A291RLE5</accession>
<dbReference type="Proteomes" id="UP000221961">
    <property type="component" value="Chromosome"/>
</dbReference>
<dbReference type="SUPFAM" id="SSF52540">
    <property type="entry name" value="P-loop containing nucleoside triphosphate hydrolases"/>
    <property type="match status" value="1"/>
</dbReference>
<feature type="transmembrane region" description="Helical" evidence="7">
    <location>
        <begin position="270"/>
        <end position="292"/>
    </location>
</feature>
<reference evidence="10 11" key="1">
    <citation type="submission" date="2017-10" db="EMBL/GenBank/DDBJ databases">
        <title>Comparative genomics between pathogenic Norcardia.</title>
        <authorList>
            <person name="Zeng L."/>
        </authorList>
    </citation>
    <scope>NUCLEOTIDE SEQUENCE [LARGE SCALE GENOMIC DNA]</scope>
    <source>
        <strain evidence="10 11">NC_YFY_NT001</strain>
    </source>
</reference>
<feature type="transmembrane region" description="Helical" evidence="7">
    <location>
        <begin position="149"/>
        <end position="169"/>
    </location>
</feature>
<evidence type="ECO:0000259" key="8">
    <source>
        <dbReference type="PROSITE" id="PS50893"/>
    </source>
</evidence>
<evidence type="ECO:0000313" key="10">
    <source>
        <dbReference type="EMBL" id="ATL68431.1"/>
    </source>
</evidence>
<evidence type="ECO:0000256" key="4">
    <source>
        <dbReference type="ARBA" id="ARBA00022840"/>
    </source>
</evidence>
<feature type="transmembrane region" description="Helical" evidence="7">
    <location>
        <begin position="34"/>
        <end position="56"/>
    </location>
</feature>
<keyword evidence="3" id="KW-0547">Nucleotide-binding</keyword>
<keyword evidence="2 7" id="KW-0812">Transmembrane</keyword>
<dbReference type="Pfam" id="PF00005">
    <property type="entry name" value="ABC_tran"/>
    <property type="match status" value="1"/>
</dbReference>
<dbReference type="GO" id="GO:0016887">
    <property type="term" value="F:ATP hydrolysis activity"/>
    <property type="evidence" value="ECO:0007669"/>
    <property type="project" value="InterPro"/>
</dbReference>
<evidence type="ECO:0000313" key="11">
    <source>
        <dbReference type="Proteomes" id="UP000221961"/>
    </source>
</evidence>
<dbReference type="KEGG" id="ntp:CRH09_21835"/>
<evidence type="ECO:0000256" key="6">
    <source>
        <dbReference type="ARBA" id="ARBA00023136"/>
    </source>
</evidence>
<evidence type="ECO:0008006" key="12">
    <source>
        <dbReference type="Google" id="ProtNLM"/>
    </source>
</evidence>
<protein>
    <recommendedName>
        <fullName evidence="12">ATP-binding cassette domain-containing protein</fullName>
    </recommendedName>
</protein>
<dbReference type="InterPro" id="IPR017871">
    <property type="entry name" value="ABC_transporter-like_CS"/>
</dbReference>
<keyword evidence="5 7" id="KW-1133">Transmembrane helix</keyword>
<keyword evidence="4" id="KW-0067">ATP-binding</keyword>
<feature type="transmembrane region" description="Helical" evidence="7">
    <location>
        <begin position="175"/>
        <end position="195"/>
    </location>
</feature>
<evidence type="ECO:0000256" key="2">
    <source>
        <dbReference type="ARBA" id="ARBA00022692"/>
    </source>
</evidence>
<dbReference type="InterPro" id="IPR036640">
    <property type="entry name" value="ABC1_TM_sf"/>
</dbReference>
<dbReference type="GO" id="GO:0005886">
    <property type="term" value="C:plasma membrane"/>
    <property type="evidence" value="ECO:0007669"/>
    <property type="project" value="UniProtKB-SubCell"/>
</dbReference>
<feature type="transmembrane region" description="Helical" evidence="7">
    <location>
        <begin position="76"/>
        <end position="97"/>
    </location>
</feature>
<dbReference type="PROSITE" id="PS50893">
    <property type="entry name" value="ABC_TRANSPORTER_2"/>
    <property type="match status" value="1"/>
</dbReference>
<keyword evidence="6 7" id="KW-0472">Membrane</keyword>
<dbReference type="GO" id="GO:0005524">
    <property type="term" value="F:ATP binding"/>
    <property type="evidence" value="ECO:0007669"/>
    <property type="project" value="UniProtKB-KW"/>
</dbReference>
<sequence length="617" mass="66353">MRKRQDDESPTAAKPFRSVAWYLLGLAWGADRRAVIACVAVSLTQGIGTALAVTVVRRVATVVLTSVGGGGARSGGVAALLIPAAVLAVAGLASQVLSGIETYRQSVLADKTTVAATEQVLAAAMRAELVRFEDPAFYDRVVRARTASAYPGSMVQSILALLHAAIYALALTASVALMAWMTVPLLLLAVVPVWLESRRANRSWYELALAQSEQLRGTMHFESMLTGRAEAAEIRAFAAGPTLLRRWHRDRTAMLTEQIRWHRIYTLRMTAARVASVAVTMTAIAALAVLAGAGVLSFATATAIVVATQLLMAQLTSLATTVSTIGKRRLFITDLMRFTEDMPPETPTPPPHPFTTLTTQDVGFTYPGAETPALTGITLELRAGEVIGLVGHNGSGKTTLTKILAGLYSPSTGHLSRDGNPLSAKDLPALRASTTLVLQTPARYPLTAVDNIAFGTTTPDHAAVTTAATRAGIHPHLTELPHGYNTILSKERTDGTDLSGGQWQKIAIARAFYRDTPLLILDEPTTGLDPLAEADLYHRLRTLHPGHTIILVTHRLANIQAADRIYVLDRGRITESGTHQQLLSQRGTYHHLYNLQASAYHPHLSPHHPRNSTTTPL</sequence>
<evidence type="ECO:0000256" key="5">
    <source>
        <dbReference type="ARBA" id="ARBA00022989"/>
    </source>
</evidence>
<dbReference type="PANTHER" id="PTHR43394">
    <property type="entry name" value="ATP-DEPENDENT PERMEASE MDL1, MITOCHONDRIAL"/>
    <property type="match status" value="1"/>
</dbReference>
<dbReference type="PROSITE" id="PS00211">
    <property type="entry name" value="ABC_TRANSPORTER_1"/>
    <property type="match status" value="1"/>
</dbReference>
<evidence type="ECO:0000256" key="1">
    <source>
        <dbReference type="ARBA" id="ARBA00004651"/>
    </source>
</evidence>
<evidence type="ECO:0000256" key="3">
    <source>
        <dbReference type="ARBA" id="ARBA00022741"/>
    </source>
</evidence>
<organism evidence="10 11">
    <name type="scientific">Nocardia terpenica</name>
    <dbReference type="NCBI Taxonomy" id="455432"/>
    <lineage>
        <taxon>Bacteria</taxon>
        <taxon>Bacillati</taxon>
        <taxon>Actinomycetota</taxon>
        <taxon>Actinomycetes</taxon>
        <taxon>Mycobacteriales</taxon>
        <taxon>Nocardiaceae</taxon>
        <taxon>Nocardia</taxon>
    </lineage>
</organism>
<dbReference type="PANTHER" id="PTHR43394:SF1">
    <property type="entry name" value="ATP-BINDING CASSETTE SUB-FAMILY B MEMBER 10, MITOCHONDRIAL"/>
    <property type="match status" value="1"/>
</dbReference>
<dbReference type="SUPFAM" id="SSF90123">
    <property type="entry name" value="ABC transporter transmembrane region"/>
    <property type="match status" value="1"/>
</dbReference>
<dbReference type="Gene3D" id="3.40.50.300">
    <property type="entry name" value="P-loop containing nucleotide triphosphate hydrolases"/>
    <property type="match status" value="1"/>
</dbReference>
<evidence type="ECO:0000256" key="7">
    <source>
        <dbReference type="SAM" id="Phobius"/>
    </source>
</evidence>
<dbReference type="CDD" id="cd03228">
    <property type="entry name" value="ABCC_MRP_Like"/>
    <property type="match status" value="1"/>
</dbReference>
<dbReference type="InterPro" id="IPR003593">
    <property type="entry name" value="AAA+_ATPase"/>
</dbReference>
<dbReference type="InterPro" id="IPR027417">
    <property type="entry name" value="P-loop_NTPase"/>
</dbReference>
<dbReference type="GO" id="GO:0015421">
    <property type="term" value="F:ABC-type oligopeptide transporter activity"/>
    <property type="evidence" value="ECO:0007669"/>
    <property type="project" value="TreeGrafter"/>
</dbReference>